<evidence type="ECO:0000313" key="3">
    <source>
        <dbReference type="Proteomes" id="UP000030671"/>
    </source>
</evidence>
<proteinExistence type="predicted"/>
<dbReference type="RefSeq" id="XP_009547122.1">
    <property type="nucleotide sequence ID" value="XM_009548827.1"/>
</dbReference>
<feature type="compositionally biased region" description="Basic and acidic residues" evidence="1">
    <location>
        <begin position="28"/>
        <end position="38"/>
    </location>
</feature>
<reference evidence="2 3" key="1">
    <citation type="journal article" date="2012" name="New Phytol.">
        <title>Insight into trade-off between wood decay and parasitism from the genome of a fungal forest pathogen.</title>
        <authorList>
            <person name="Olson A."/>
            <person name="Aerts A."/>
            <person name="Asiegbu F."/>
            <person name="Belbahri L."/>
            <person name="Bouzid O."/>
            <person name="Broberg A."/>
            <person name="Canback B."/>
            <person name="Coutinho P.M."/>
            <person name="Cullen D."/>
            <person name="Dalman K."/>
            <person name="Deflorio G."/>
            <person name="van Diepen L.T."/>
            <person name="Dunand C."/>
            <person name="Duplessis S."/>
            <person name="Durling M."/>
            <person name="Gonthier P."/>
            <person name="Grimwood J."/>
            <person name="Fossdal C.G."/>
            <person name="Hansson D."/>
            <person name="Henrissat B."/>
            <person name="Hietala A."/>
            <person name="Himmelstrand K."/>
            <person name="Hoffmeister D."/>
            <person name="Hogberg N."/>
            <person name="James T.Y."/>
            <person name="Karlsson M."/>
            <person name="Kohler A."/>
            <person name="Kues U."/>
            <person name="Lee Y.H."/>
            <person name="Lin Y.C."/>
            <person name="Lind M."/>
            <person name="Lindquist E."/>
            <person name="Lombard V."/>
            <person name="Lucas S."/>
            <person name="Lunden K."/>
            <person name="Morin E."/>
            <person name="Murat C."/>
            <person name="Park J."/>
            <person name="Raffaello T."/>
            <person name="Rouze P."/>
            <person name="Salamov A."/>
            <person name="Schmutz J."/>
            <person name="Solheim H."/>
            <person name="Stahlberg J."/>
            <person name="Velez H."/>
            <person name="de Vries R.P."/>
            <person name="Wiebenga A."/>
            <person name="Woodward S."/>
            <person name="Yakovlev I."/>
            <person name="Garbelotto M."/>
            <person name="Martin F."/>
            <person name="Grigoriev I.V."/>
            <person name="Stenlid J."/>
        </authorList>
    </citation>
    <scope>NUCLEOTIDE SEQUENCE [LARGE SCALE GENOMIC DNA]</scope>
    <source>
        <strain evidence="2 3">TC 32-1</strain>
    </source>
</reference>
<organism evidence="2 3">
    <name type="scientific">Heterobasidion irregulare (strain TC 32-1)</name>
    <dbReference type="NCBI Taxonomy" id="747525"/>
    <lineage>
        <taxon>Eukaryota</taxon>
        <taxon>Fungi</taxon>
        <taxon>Dikarya</taxon>
        <taxon>Basidiomycota</taxon>
        <taxon>Agaricomycotina</taxon>
        <taxon>Agaricomycetes</taxon>
        <taxon>Russulales</taxon>
        <taxon>Bondarzewiaceae</taxon>
        <taxon>Heterobasidion</taxon>
        <taxon>Heterobasidion annosum species complex</taxon>
    </lineage>
</organism>
<accession>W4K5Q4</accession>
<evidence type="ECO:0000313" key="2">
    <source>
        <dbReference type="EMBL" id="ETW80361.1"/>
    </source>
</evidence>
<gene>
    <name evidence="2" type="ORF">HETIRDRAFT_101525</name>
</gene>
<dbReference type="GeneID" id="20665774"/>
<dbReference type="AlphaFoldDB" id="W4K5Q4"/>
<dbReference type="HOGENOM" id="CLU_1310285_0_0_1"/>
<feature type="compositionally biased region" description="Basic and acidic residues" evidence="1">
    <location>
        <begin position="50"/>
        <end position="61"/>
    </location>
</feature>
<sequence length="210" mass="23125">MPAPRTGNLPWHLTTMGTMTKVIPSRLSSERRGLPEKRAHIRQCRRTSKGHTEDKGDRAVDVDVDASACGPEKRTGRGRSQGSGSYKAPLTLPVNRSAPAPAEELNPELGLITALGIRTGARSRLAEHDPVDLSGRRRIADELRAFDRRWRNKVDRAMAVVEREMPLWVLEEFTIHEGWVAPPAANKGWVEDRGGKMPPFSSSHGLGGSL</sequence>
<keyword evidence="3" id="KW-1185">Reference proteome</keyword>
<evidence type="ECO:0000256" key="1">
    <source>
        <dbReference type="SAM" id="MobiDB-lite"/>
    </source>
</evidence>
<dbReference type="KEGG" id="hir:HETIRDRAFT_101525"/>
<dbReference type="InParanoid" id="W4K5Q4"/>
<feature type="compositionally biased region" description="Basic residues" evidence="1">
    <location>
        <begin position="39"/>
        <end position="49"/>
    </location>
</feature>
<dbReference type="EMBL" id="KI925459">
    <property type="protein sequence ID" value="ETW80361.1"/>
    <property type="molecule type" value="Genomic_DNA"/>
</dbReference>
<feature type="region of interest" description="Disordered" evidence="1">
    <location>
        <begin position="191"/>
        <end position="210"/>
    </location>
</feature>
<feature type="region of interest" description="Disordered" evidence="1">
    <location>
        <begin position="26"/>
        <end position="93"/>
    </location>
</feature>
<protein>
    <submittedName>
        <fullName evidence="2">Uncharacterized protein</fullName>
    </submittedName>
</protein>
<dbReference type="Proteomes" id="UP000030671">
    <property type="component" value="Unassembled WGS sequence"/>
</dbReference>
<name>W4K5Q4_HETIT</name>